<evidence type="ECO:0000313" key="2">
    <source>
        <dbReference type="Proteomes" id="UP000595276"/>
    </source>
</evidence>
<protein>
    <submittedName>
        <fullName evidence="1">Alpha/beta hydrolase</fullName>
    </submittedName>
</protein>
<accession>A0A7T4F2F7</accession>
<dbReference type="Proteomes" id="UP000595276">
    <property type="component" value="Chromosome"/>
</dbReference>
<name>A0A7T4F2F7_9FIRM</name>
<dbReference type="AlphaFoldDB" id="A0A7T4F2F7"/>
<gene>
    <name evidence="1" type="ORF">I6H45_03230</name>
</gene>
<organism evidence="1 2">
    <name type="scientific">Anaerococcus vaginalis</name>
    <dbReference type="NCBI Taxonomy" id="33037"/>
    <lineage>
        <taxon>Bacteria</taxon>
        <taxon>Bacillati</taxon>
        <taxon>Bacillota</taxon>
        <taxon>Tissierellia</taxon>
        <taxon>Tissierellales</taxon>
        <taxon>Peptoniphilaceae</taxon>
        <taxon>Anaerococcus</taxon>
    </lineage>
</organism>
<proteinExistence type="predicted"/>
<evidence type="ECO:0000313" key="1">
    <source>
        <dbReference type="EMBL" id="QQB62504.1"/>
    </source>
</evidence>
<dbReference type="InterPro" id="IPR029058">
    <property type="entry name" value="AB_hydrolase_fold"/>
</dbReference>
<reference evidence="1 2" key="1">
    <citation type="submission" date="2020-12" db="EMBL/GenBank/DDBJ databases">
        <title>FDA dAtabase for Regulatory Grade micrObial Sequences (FDA-ARGOS): Supporting development and validation of Infectious Disease Dx tests.</title>
        <authorList>
            <person name="Sproer C."/>
            <person name="Gronow S."/>
            <person name="Severitt S."/>
            <person name="Schroder I."/>
            <person name="Tallon L."/>
            <person name="Sadzewicz L."/>
            <person name="Zhao X."/>
            <person name="Boylan J."/>
            <person name="Ott S."/>
            <person name="Bowen H."/>
            <person name="Vavikolanu K."/>
            <person name="Mehta A."/>
            <person name="Aluvathingal J."/>
            <person name="Nadendla S."/>
            <person name="Lowell S."/>
            <person name="Myers T."/>
            <person name="Yan Y."/>
            <person name="Sichtig H."/>
        </authorList>
    </citation>
    <scope>NUCLEOTIDE SEQUENCE [LARGE SCALE GENOMIC DNA]</scope>
    <source>
        <strain evidence="1 2">FDAARGOS_988</strain>
    </source>
</reference>
<dbReference type="GeneID" id="79021731"/>
<keyword evidence="1" id="KW-0378">Hydrolase</keyword>
<dbReference type="SUPFAM" id="SSF53474">
    <property type="entry name" value="alpha/beta-Hydrolases"/>
    <property type="match status" value="1"/>
</dbReference>
<dbReference type="EMBL" id="CP066014">
    <property type="protein sequence ID" value="QQB62504.1"/>
    <property type="molecule type" value="Genomic_DNA"/>
</dbReference>
<dbReference type="RefSeq" id="WP_004838464.1">
    <property type="nucleotide sequence ID" value="NZ_CP066014.1"/>
</dbReference>
<dbReference type="Gene3D" id="3.40.50.1820">
    <property type="entry name" value="alpha/beta hydrolase"/>
    <property type="match status" value="1"/>
</dbReference>
<dbReference type="GO" id="GO:0016787">
    <property type="term" value="F:hydrolase activity"/>
    <property type="evidence" value="ECO:0007669"/>
    <property type="project" value="UniProtKB-KW"/>
</dbReference>
<dbReference type="KEGG" id="avg:I6H45_03230"/>
<sequence>MVTQKYNIVFICGASHAEWCWDENFTKYFIKKGYSVNIHVLSKNARNVRNSVLMLEEIIRKIKRESNSKLAIVSHSMGNLILNEYLQDDKNINNVNAIVLLSPYPISNRLLNAIKISFNYYGKTKEELFFSGRVDKAEEYVAKMKEEAKNIRLLTLTYSSIKFFCKFVPTFIIGSKNDRCIPVKSLIDSMNYYGATLKIYNELCHDCMLDPHWEKVAEDIHLFLQNNRS</sequence>